<dbReference type="AlphaFoldDB" id="A0A1J1IU13"/>
<evidence type="ECO:0000313" key="1">
    <source>
        <dbReference type="EMBL" id="CRL03679.1"/>
    </source>
</evidence>
<keyword evidence="2" id="KW-1185">Reference proteome</keyword>
<evidence type="ECO:0000313" key="2">
    <source>
        <dbReference type="Proteomes" id="UP000183832"/>
    </source>
</evidence>
<accession>A0A1J1IU13</accession>
<sequence length="155" mass="17421">MLPVAAWQRPTSNDVDLKSKKEKIDGKETNTNITFLMVIICWDNALKISNQISQLKKLSVLGENVPGSMMLKIFLISHFTQHHDEQSFLYFARPLGSLSVVNCCLLLTKHPTLPLSHPPLCHEQATSTMRCCLKVAGLFAVLLVRDKPPKQPQSR</sequence>
<proteinExistence type="predicted"/>
<dbReference type="Proteomes" id="UP000183832">
    <property type="component" value="Unassembled WGS sequence"/>
</dbReference>
<name>A0A1J1IU13_9DIPT</name>
<organism evidence="1 2">
    <name type="scientific">Clunio marinus</name>
    <dbReference type="NCBI Taxonomy" id="568069"/>
    <lineage>
        <taxon>Eukaryota</taxon>
        <taxon>Metazoa</taxon>
        <taxon>Ecdysozoa</taxon>
        <taxon>Arthropoda</taxon>
        <taxon>Hexapoda</taxon>
        <taxon>Insecta</taxon>
        <taxon>Pterygota</taxon>
        <taxon>Neoptera</taxon>
        <taxon>Endopterygota</taxon>
        <taxon>Diptera</taxon>
        <taxon>Nematocera</taxon>
        <taxon>Chironomoidea</taxon>
        <taxon>Chironomidae</taxon>
        <taxon>Clunio</taxon>
    </lineage>
</organism>
<protein>
    <submittedName>
        <fullName evidence="1">CLUMA_CG016825, isoform A</fullName>
    </submittedName>
</protein>
<gene>
    <name evidence="1" type="ORF">CLUMA_CG016825</name>
</gene>
<reference evidence="1 2" key="1">
    <citation type="submission" date="2015-04" db="EMBL/GenBank/DDBJ databases">
        <authorList>
            <person name="Syromyatnikov M.Y."/>
            <person name="Popov V.N."/>
        </authorList>
    </citation>
    <scope>NUCLEOTIDE SEQUENCE [LARGE SCALE GENOMIC DNA]</scope>
</reference>
<dbReference type="EMBL" id="CVRI01000059">
    <property type="protein sequence ID" value="CRL03679.1"/>
    <property type="molecule type" value="Genomic_DNA"/>
</dbReference>